<dbReference type="EMBL" id="JAKJLQ010000011">
    <property type="protein sequence ID" value="MDF6102384.1"/>
    <property type="molecule type" value="Genomic_DNA"/>
</dbReference>
<name>A0ABT6BZ74_9ACTN</name>
<dbReference type="NCBIfam" id="TIGR03857">
    <property type="entry name" value="F420_MSMEG_2249"/>
    <property type="match status" value="1"/>
</dbReference>
<evidence type="ECO:0000313" key="4">
    <source>
        <dbReference type="EMBL" id="MDF6102384.1"/>
    </source>
</evidence>
<reference evidence="4" key="2">
    <citation type="submission" date="2022-01" db="EMBL/GenBank/DDBJ databases">
        <authorList>
            <person name="Sanchez-Suarez J."/>
            <person name="Villamil L."/>
            <person name="Diaz L.E."/>
        </authorList>
    </citation>
    <scope>NUCLEOTIDE SEQUENCE</scope>
    <source>
        <strain evidence="4">EUFUS-Z928</strain>
    </source>
</reference>
<dbReference type="Proteomes" id="UP001152308">
    <property type="component" value="Unassembled WGS sequence"/>
</dbReference>
<protein>
    <submittedName>
        <fullName evidence="4">TIGR03857 family LLM class F420-dependent oxidoreductase</fullName>
    </submittedName>
</protein>
<evidence type="ECO:0000313" key="5">
    <source>
        <dbReference type="Proteomes" id="UP001152308"/>
    </source>
</evidence>
<comment type="caution">
    <text evidence="4">The sequence shown here is derived from an EMBL/GenBank/DDBJ whole genome shotgun (WGS) entry which is preliminary data.</text>
</comment>
<organism evidence="4 5">
    <name type="scientific">Gordonia hongkongensis</name>
    <dbReference type="NCBI Taxonomy" id="1701090"/>
    <lineage>
        <taxon>Bacteria</taxon>
        <taxon>Bacillati</taxon>
        <taxon>Actinomycetota</taxon>
        <taxon>Actinomycetes</taxon>
        <taxon>Mycobacteriales</taxon>
        <taxon>Gordoniaceae</taxon>
        <taxon>Gordonia</taxon>
    </lineage>
</organism>
<evidence type="ECO:0000259" key="3">
    <source>
        <dbReference type="Pfam" id="PF00296"/>
    </source>
</evidence>
<dbReference type="CDD" id="cd01097">
    <property type="entry name" value="Tetrahydromethanopterin_reductase"/>
    <property type="match status" value="1"/>
</dbReference>
<dbReference type="InterPro" id="IPR011251">
    <property type="entry name" value="Luciferase-like_dom"/>
</dbReference>
<reference evidence="4" key="1">
    <citation type="journal article" date="2022" name="Data Brief">
        <title>Draft genome sequence data of Gordonia hongkongensis strain EUFUS-Z928 isolated from the octocoral Eunicea fusca.</title>
        <authorList>
            <person name="Sanchez-Suarez J."/>
            <person name="Diaz L."/>
            <person name="Melo-Bolivar J."/>
            <person name="Villamil L."/>
        </authorList>
    </citation>
    <scope>NUCLEOTIDE SEQUENCE</scope>
    <source>
        <strain evidence="4">EUFUS-Z928</strain>
    </source>
</reference>
<dbReference type="Pfam" id="PF00296">
    <property type="entry name" value="Bac_luciferase"/>
    <property type="match status" value="1"/>
</dbReference>
<dbReference type="InterPro" id="IPR050564">
    <property type="entry name" value="F420-G6PD/mer"/>
</dbReference>
<dbReference type="InterPro" id="IPR036661">
    <property type="entry name" value="Luciferase-like_sf"/>
</dbReference>
<evidence type="ECO:0000256" key="2">
    <source>
        <dbReference type="SAM" id="MobiDB-lite"/>
    </source>
</evidence>
<dbReference type="RefSeq" id="WP_083207503.1">
    <property type="nucleotide sequence ID" value="NZ_CBDRND010000005.1"/>
</dbReference>
<dbReference type="InterPro" id="IPR022378">
    <property type="entry name" value="F420_OxRdatse_MSMEG2249_pred"/>
</dbReference>
<feature type="domain" description="Luciferase-like" evidence="3">
    <location>
        <begin position="33"/>
        <end position="344"/>
    </location>
</feature>
<proteinExistence type="predicted"/>
<gene>
    <name evidence="4" type="ORF">L2299_15110</name>
</gene>
<dbReference type="PANTHER" id="PTHR43244">
    <property type="match status" value="1"/>
</dbReference>
<keyword evidence="1" id="KW-0560">Oxidoreductase</keyword>
<dbReference type="SUPFAM" id="SSF51679">
    <property type="entry name" value="Bacterial luciferase-like"/>
    <property type="match status" value="1"/>
</dbReference>
<keyword evidence="5" id="KW-1185">Reference proteome</keyword>
<evidence type="ECO:0000256" key="1">
    <source>
        <dbReference type="ARBA" id="ARBA00023002"/>
    </source>
</evidence>
<dbReference type="PANTHER" id="PTHR43244:SF1">
    <property type="entry name" value="5,10-METHYLENETETRAHYDROMETHANOPTERIN REDUCTASE"/>
    <property type="match status" value="1"/>
</dbReference>
<accession>A0ABT6BZ74</accession>
<sequence>MTDEKANFSGIAFDPALGTGRPPRPAVGAYTLPGRVPDPRPVIGQAVEAERLGLSTLWLSERWGTKDFGVIAGSIGQVTDTIEIASGITHFQSRHPAMLASMAMTAQAMSNGRIVIGIGRSVDAMWRAVGLPPSTNASIVDSAELFRRLCRGEKVTYDGPAGRYPSLRLADVPDQPVPPLVFAAIGPRGLGIAGRYFDGVLLHPFLTPEAVARSVRVVRQAEKDAKRASGSVRIYATVVVASGLDPAEELAVIGGRAVTYYQIPGFGEQLAKVNGWSVEDLDALRAHPHLRGVRGAADSVRTREQLTEVASSLPEEWIRSASAVGSGTECWRTFDRYRDAGADELVLHGSTPDQLGPLFGSAEGAVPSLV</sequence>
<feature type="region of interest" description="Disordered" evidence="2">
    <location>
        <begin position="1"/>
        <end position="25"/>
    </location>
</feature>
<dbReference type="Gene3D" id="3.20.20.30">
    <property type="entry name" value="Luciferase-like domain"/>
    <property type="match status" value="1"/>
</dbReference>